<keyword evidence="6" id="KW-1185">Reference proteome</keyword>
<accession>A0AA39FLV6</accession>
<dbReference type="AlphaFoldDB" id="A0AA39FLV6"/>
<evidence type="ECO:0000259" key="4">
    <source>
        <dbReference type="PROSITE" id="PS50102"/>
    </source>
</evidence>
<dbReference type="EMBL" id="JAQQBS010000002">
    <property type="protein sequence ID" value="KAK0171992.1"/>
    <property type="molecule type" value="Genomic_DNA"/>
</dbReference>
<reference evidence="5" key="2">
    <citation type="submission" date="2023-03" db="EMBL/GenBank/DDBJ databases">
        <authorList>
            <person name="Inwood S.N."/>
            <person name="Skelly J.G."/>
            <person name="Guhlin J."/>
            <person name="Harrop T.W.R."/>
            <person name="Goldson S.G."/>
            <person name="Dearden P.K."/>
        </authorList>
    </citation>
    <scope>NUCLEOTIDE SEQUENCE</scope>
    <source>
        <strain evidence="5">Irish</strain>
        <tissue evidence="5">Whole body</tissue>
    </source>
</reference>
<evidence type="ECO:0000313" key="5">
    <source>
        <dbReference type="EMBL" id="KAK0171992.1"/>
    </source>
</evidence>
<feature type="region of interest" description="Disordered" evidence="3">
    <location>
        <begin position="194"/>
        <end position="255"/>
    </location>
</feature>
<feature type="compositionally biased region" description="Basic and acidic residues" evidence="3">
    <location>
        <begin position="231"/>
        <end position="255"/>
    </location>
</feature>
<dbReference type="InterPro" id="IPR035979">
    <property type="entry name" value="RBD_domain_sf"/>
</dbReference>
<dbReference type="PROSITE" id="PS50102">
    <property type="entry name" value="RRM"/>
    <property type="match status" value="1"/>
</dbReference>
<dbReference type="GO" id="GO:0003723">
    <property type="term" value="F:RNA binding"/>
    <property type="evidence" value="ECO:0007669"/>
    <property type="project" value="UniProtKB-UniRule"/>
</dbReference>
<dbReference type="Gene3D" id="3.30.70.330">
    <property type="match status" value="1"/>
</dbReference>
<reference evidence="5" key="1">
    <citation type="journal article" date="2023" name="bioRxiv">
        <title>Scaffold-level genome assemblies of two parasitoid biocontrol wasps reveal the parthenogenesis mechanism and an associated novel virus.</title>
        <authorList>
            <person name="Inwood S."/>
            <person name="Skelly J."/>
            <person name="Guhlin J."/>
            <person name="Harrop T."/>
            <person name="Goldson S."/>
            <person name="Dearden P."/>
        </authorList>
    </citation>
    <scope>NUCLEOTIDE SEQUENCE</scope>
    <source>
        <strain evidence="5">Irish</strain>
        <tissue evidence="5">Whole body</tissue>
    </source>
</reference>
<dbReference type="Proteomes" id="UP001168990">
    <property type="component" value="Unassembled WGS sequence"/>
</dbReference>
<dbReference type="SUPFAM" id="SSF54928">
    <property type="entry name" value="RNA-binding domain, RBD"/>
    <property type="match status" value="2"/>
</dbReference>
<feature type="domain" description="RRM" evidence="4">
    <location>
        <begin position="123"/>
        <end position="191"/>
    </location>
</feature>
<proteinExistence type="predicted"/>
<evidence type="ECO:0000256" key="1">
    <source>
        <dbReference type="ARBA" id="ARBA00022884"/>
    </source>
</evidence>
<dbReference type="CDD" id="cd00590">
    <property type="entry name" value="RRM_SF"/>
    <property type="match status" value="1"/>
</dbReference>
<organism evidence="5 6">
    <name type="scientific">Microctonus aethiopoides</name>
    <dbReference type="NCBI Taxonomy" id="144406"/>
    <lineage>
        <taxon>Eukaryota</taxon>
        <taxon>Metazoa</taxon>
        <taxon>Ecdysozoa</taxon>
        <taxon>Arthropoda</taxon>
        <taxon>Hexapoda</taxon>
        <taxon>Insecta</taxon>
        <taxon>Pterygota</taxon>
        <taxon>Neoptera</taxon>
        <taxon>Endopterygota</taxon>
        <taxon>Hymenoptera</taxon>
        <taxon>Apocrita</taxon>
        <taxon>Ichneumonoidea</taxon>
        <taxon>Braconidae</taxon>
        <taxon>Euphorinae</taxon>
        <taxon>Microctonus</taxon>
    </lineage>
</organism>
<dbReference type="InterPro" id="IPR000504">
    <property type="entry name" value="RRM_dom"/>
</dbReference>
<sequence>MITWAQCSSQQYRNYNVASIQQATWSPQANCNQFQYYSVNTINYPASTFIYPQNRCNNNINNNYFQSAPNLNTTFPPSQRYYSANINTPRTTYNFTDYKQRNETNNSTMEPENYYQVSRFNDYSVHFRNQYALSSNEIINIFKEFGEINSYKQTGDQYGLFFVNFKNEDSAIRSIKALADHPKIKFRMNKYYNASKNSKNDNSNESKKYNGTISSSGRNNSMDNQENTNQQREEKSNSSDNLSDKRFNAVETNEPKKILNNQNIYDNYSKKIDDHVGDDVQSVAANNGEHDVGKNNFELSDLPELISASKKNIILKSEIEKDLINSVPITTNGLKKPIEVFEAQEVIVANIEEHYGTPAILHLLEKYQPICASPIKLSKPHSIRYCHVYFNNVIQAESAERDFDEYEWSENKKLIVLRVDTLAALALKS</sequence>
<evidence type="ECO:0000313" key="6">
    <source>
        <dbReference type="Proteomes" id="UP001168990"/>
    </source>
</evidence>
<name>A0AA39FLV6_9HYME</name>
<feature type="compositionally biased region" description="Polar residues" evidence="3">
    <location>
        <begin position="211"/>
        <end position="230"/>
    </location>
</feature>
<comment type="caution">
    <text evidence="5">The sequence shown here is derived from an EMBL/GenBank/DDBJ whole genome shotgun (WGS) entry which is preliminary data.</text>
</comment>
<dbReference type="InterPro" id="IPR012677">
    <property type="entry name" value="Nucleotide-bd_a/b_plait_sf"/>
</dbReference>
<evidence type="ECO:0000256" key="2">
    <source>
        <dbReference type="PROSITE-ProRule" id="PRU00176"/>
    </source>
</evidence>
<evidence type="ECO:0000256" key="3">
    <source>
        <dbReference type="SAM" id="MobiDB-lite"/>
    </source>
</evidence>
<feature type="compositionally biased region" description="Basic and acidic residues" evidence="3">
    <location>
        <begin position="198"/>
        <end position="208"/>
    </location>
</feature>
<protein>
    <recommendedName>
        <fullName evidence="4">RRM domain-containing protein</fullName>
    </recommendedName>
</protein>
<gene>
    <name evidence="5" type="ORF">PV328_005372</name>
</gene>
<keyword evidence="1 2" id="KW-0694">RNA-binding</keyword>